<dbReference type="SUPFAM" id="SSF48371">
    <property type="entry name" value="ARM repeat"/>
    <property type="match status" value="1"/>
</dbReference>
<evidence type="ECO:0000259" key="1">
    <source>
        <dbReference type="SMART" id="SM00543"/>
    </source>
</evidence>
<dbReference type="EMBL" id="JAINUF010000002">
    <property type="protein sequence ID" value="KAJ8375219.1"/>
    <property type="molecule type" value="Genomic_DNA"/>
</dbReference>
<accession>A0A9Q1G5D9</accession>
<reference evidence="2" key="1">
    <citation type="journal article" date="2023" name="Science">
        <title>Genome structures resolve the early diversification of teleost fishes.</title>
        <authorList>
            <person name="Parey E."/>
            <person name="Louis A."/>
            <person name="Montfort J."/>
            <person name="Bouchez O."/>
            <person name="Roques C."/>
            <person name="Iampietro C."/>
            <person name="Lluch J."/>
            <person name="Castinel A."/>
            <person name="Donnadieu C."/>
            <person name="Desvignes T."/>
            <person name="Floi Bucao C."/>
            <person name="Jouanno E."/>
            <person name="Wen M."/>
            <person name="Mejri S."/>
            <person name="Dirks R."/>
            <person name="Jansen H."/>
            <person name="Henkel C."/>
            <person name="Chen W.J."/>
            <person name="Zahm M."/>
            <person name="Cabau C."/>
            <person name="Klopp C."/>
            <person name="Thompson A.W."/>
            <person name="Robinson-Rechavi M."/>
            <person name="Braasch I."/>
            <person name="Lecointre G."/>
            <person name="Bobe J."/>
            <person name="Postlethwait J.H."/>
            <person name="Berthelot C."/>
            <person name="Roest Crollius H."/>
            <person name="Guiguen Y."/>
        </authorList>
    </citation>
    <scope>NUCLEOTIDE SEQUENCE</scope>
    <source>
        <strain evidence="2">WJC10195</strain>
    </source>
</reference>
<dbReference type="Proteomes" id="UP001152622">
    <property type="component" value="Chromosome 2"/>
</dbReference>
<evidence type="ECO:0000313" key="2">
    <source>
        <dbReference type="EMBL" id="KAJ8375219.1"/>
    </source>
</evidence>
<gene>
    <name evidence="2" type="ORF">SKAU_G00057990</name>
</gene>
<dbReference type="PANTHER" id="PTHR23253">
    <property type="entry name" value="EUKARYOTIC TRANSLATION INITIATION FACTOR 4 GAMMA"/>
    <property type="match status" value="1"/>
</dbReference>
<dbReference type="GO" id="GO:0003743">
    <property type="term" value="F:translation initiation factor activity"/>
    <property type="evidence" value="ECO:0007669"/>
    <property type="project" value="TreeGrafter"/>
</dbReference>
<name>A0A9Q1G5D9_SYNKA</name>
<dbReference type="GO" id="GO:0016281">
    <property type="term" value="C:eukaryotic translation initiation factor 4F complex"/>
    <property type="evidence" value="ECO:0007669"/>
    <property type="project" value="TreeGrafter"/>
</dbReference>
<comment type="caution">
    <text evidence="2">The sequence shown here is derived from an EMBL/GenBank/DDBJ whole genome shotgun (WGS) entry which is preliminary data.</text>
</comment>
<organism evidence="2 3">
    <name type="scientific">Synaphobranchus kaupii</name>
    <name type="common">Kaup's arrowtooth eel</name>
    <dbReference type="NCBI Taxonomy" id="118154"/>
    <lineage>
        <taxon>Eukaryota</taxon>
        <taxon>Metazoa</taxon>
        <taxon>Chordata</taxon>
        <taxon>Craniata</taxon>
        <taxon>Vertebrata</taxon>
        <taxon>Euteleostomi</taxon>
        <taxon>Actinopterygii</taxon>
        <taxon>Neopterygii</taxon>
        <taxon>Teleostei</taxon>
        <taxon>Anguilliformes</taxon>
        <taxon>Synaphobranchidae</taxon>
        <taxon>Synaphobranchus</taxon>
    </lineage>
</organism>
<dbReference type="AlphaFoldDB" id="A0A9Q1G5D9"/>
<feature type="domain" description="MIF4G" evidence="1">
    <location>
        <begin position="8"/>
        <end position="178"/>
    </location>
</feature>
<proteinExistence type="predicted"/>
<protein>
    <recommendedName>
        <fullName evidence="1">MIF4G domain-containing protein</fullName>
    </recommendedName>
</protein>
<dbReference type="GO" id="GO:0003729">
    <property type="term" value="F:mRNA binding"/>
    <property type="evidence" value="ECO:0007669"/>
    <property type="project" value="TreeGrafter"/>
</dbReference>
<dbReference type="OrthoDB" id="10071175at2759"/>
<sequence>MTVTQELFSQMRSILKKLTPEKFEQLMKEVNELSINTKDRLEGIGNMVFEKAICEVKFTSTYAKMCHCLKEEEESQHLKEELGTKVIAHHRRAVGTMKFLSKLFKLDMVQDVVILGCVGTYLDTQSEEALECLCCLITTTGTVLDCENVKLKQILNEGKITSRVHFMLQDVMDLRQNNWVPRRHKQGPKTIIQVHEEAELEIRLGNMKVEQQLLSKMGQSTICTQLAQAEQDQSSISIELAQA</sequence>
<evidence type="ECO:0000313" key="3">
    <source>
        <dbReference type="Proteomes" id="UP001152622"/>
    </source>
</evidence>
<dbReference type="SMART" id="SM00543">
    <property type="entry name" value="MIF4G"/>
    <property type="match status" value="1"/>
</dbReference>
<dbReference type="InterPro" id="IPR016024">
    <property type="entry name" value="ARM-type_fold"/>
</dbReference>
<dbReference type="Pfam" id="PF02854">
    <property type="entry name" value="MIF4G"/>
    <property type="match status" value="1"/>
</dbReference>
<dbReference type="InterPro" id="IPR003890">
    <property type="entry name" value="MIF4G-like_typ-3"/>
</dbReference>
<dbReference type="PANTHER" id="PTHR23253:SF78">
    <property type="entry name" value="EUKARYOTIC TRANSLATION INITIATION FACTOR 4G1, ISOFORM B-RELATED"/>
    <property type="match status" value="1"/>
</dbReference>
<keyword evidence="3" id="KW-1185">Reference proteome</keyword>
<dbReference type="Gene3D" id="1.25.40.180">
    <property type="match status" value="1"/>
</dbReference>